<dbReference type="Proteomes" id="UP001589838">
    <property type="component" value="Unassembled WGS sequence"/>
</dbReference>
<proteinExistence type="predicted"/>
<evidence type="ECO:0000313" key="3">
    <source>
        <dbReference type="Proteomes" id="UP001589838"/>
    </source>
</evidence>
<organism evidence="2 3">
    <name type="scientific">Halalkalibacter kiskunsagensis</name>
    <dbReference type="NCBI Taxonomy" id="1548599"/>
    <lineage>
        <taxon>Bacteria</taxon>
        <taxon>Bacillati</taxon>
        <taxon>Bacillota</taxon>
        <taxon>Bacilli</taxon>
        <taxon>Bacillales</taxon>
        <taxon>Bacillaceae</taxon>
        <taxon>Halalkalibacter</taxon>
    </lineage>
</organism>
<evidence type="ECO:0000256" key="1">
    <source>
        <dbReference type="SAM" id="SignalP"/>
    </source>
</evidence>
<accession>A0ABV6KEF8</accession>
<feature type="signal peptide" evidence="1">
    <location>
        <begin position="1"/>
        <end position="19"/>
    </location>
</feature>
<sequence>MRKLLVSGMIIWVVAVLTACGGSSDEPTTTENEEATTIESSNTVVLEASNWDFDQEVYTVQAGEVTIELKNVEGYYGVVIDGTDLKIDGDGEQTVTLEAGEYIIYCSIPCGGGHDEMTATLIVE</sequence>
<dbReference type="SUPFAM" id="SSF49503">
    <property type="entry name" value="Cupredoxins"/>
    <property type="match status" value="1"/>
</dbReference>
<name>A0ABV6KEF8_9BACI</name>
<feature type="chain" id="PRO_5046123115" evidence="1">
    <location>
        <begin position="20"/>
        <end position="124"/>
    </location>
</feature>
<dbReference type="EMBL" id="JBHLUX010000033">
    <property type="protein sequence ID" value="MFC0471425.1"/>
    <property type="molecule type" value="Genomic_DNA"/>
</dbReference>
<dbReference type="RefSeq" id="WP_335961892.1">
    <property type="nucleotide sequence ID" value="NZ_JAXBLX010000021.1"/>
</dbReference>
<keyword evidence="1" id="KW-0732">Signal</keyword>
<reference evidence="2 3" key="1">
    <citation type="submission" date="2024-09" db="EMBL/GenBank/DDBJ databases">
        <authorList>
            <person name="Sun Q."/>
            <person name="Mori K."/>
        </authorList>
    </citation>
    <scope>NUCLEOTIDE SEQUENCE [LARGE SCALE GENOMIC DNA]</scope>
    <source>
        <strain evidence="2 3">NCAIM B.02610</strain>
    </source>
</reference>
<dbReference type="InterPro" id="IPR008972">
    <property type="entry name" value="Cupredoxin"/>
</dbReference>
<keyword evidence="3" id="KW-1185">Reference proteome</keyword>
<comment type="caution">
    <text evidence="2">The sequence shown here is derived from an EMBL/GenBank/DDBJ whole genome shotgun (WGS) entry which is preliminary data.</text>
</comment>
<protein>
    <submittedName>
        <fullName evidence="2">Cytochrome C oxidase subunit II</fullName>
    </submittedName>
</protein>
<evidence type="ECO:0000313" key="2">
    <source>
        <dbReference type="EMBL" id="MFC0471425.1"/>
    </source>
</evidence>
<gene>
    <name evidence="2" type="ORF">ACFFHM_13230</name>
</gene>
<dbReference type="Gene3D" id="2.60.40.420">
    <property type="entry name" value="Cupredoxins - blue copper proteins"/>
    <property type="match status" value="1"/>
</dbReference>
<dbReference type="PROSITE" id="PS51257">
    <property type="entry name" value="PROKAR_LIPOPROTEIN"/>
    <property type="match status" value="1"/>
</dbReference>